<dbReference type="Pfam" id="PF20153">
    <property type="entry name" value="DUF6535"/>
    <property type="match status" value="1"/>
</dbReference>
<evidence type="ECO:0000313" key="3">
    <source>
        <dbReference type="EMBL" id="TFK37107.1"/>
    </source>
</evidence>
<protein>
    <recommendedName>
        <fullName evidence="2">DUF6535 domain-containing protein</fullName>
    </recommendedName>
</protein>
<dbReference type="EMBL" id="ML213610">
    <property type="protein sequence ID" value="TFK37107.1"/>
    <property type="molecule type" value="Genomic_DNA"/>
</dbReference>
<accession>A0A5C3LX38</accession>
<sequence length="289" mass="33318">MQCSSSQPTIKPWQCGDPHLYEVPKNGDPWDNCHDLVKRYDNEMCNAWRDEAGLFSAAVTAFTIESYKWLQLDSSDVSVQLLQQISVQLDPMPTSAAVRINIFWFLSLTLGLSTVLIGILCMQWLREYRREASLPHKDAVALRQMRYEGLLAWKVPVILSALPLMLQLALLFFFVGLLDLLWLLHHLVAIIITAVVGLVFVFLVCTTILPSLQYICVADEHLRVPQCAFKSPQSWAFHRLMNATITKLPAAIKSIYPRFFRYWRCMSDTDWVAFDLRWRKLRDIVPVTE</sequence>
<gene>
    <name evidence="3" type="ORF">BDQ12DRAFT_608446</name>
</gene>
<organism evidence="3 4">
    <name type="scientific">Crucibulum laeve</name>
    <dbReference type="NCBI Taxonomy" id="68775"/>
    <lineage>
        <taxon>Eukaryota</taxon>
        <taxon>Fungi</taxon>
        <taxon>Dikarya</taxon>
        <taxon>Basidiomycota</taxon>
        <taxon>Agaricomycotina</taxon>
        <taxon>Agaricomycetes</taxon>
        <taxon>Agaricomycetidae</taxon>
        <taxon>Agaricales</taxon>
        <taxon>Agaricineae</taxon>
        <taxon>Nidulariaceae</taxon>
        <taxon>Crucibulum</taxon>
    </lineage>
</organism>
<name>A0A5C3LX38_9AGAR</name>
<feature type="transmembrane region" description="Helical" evidence="1">
    <location>
        <begin position="151"/>
        <end position="177"/>
    </location>
</feature>
<evidence type="ECO:0000256" key="1">
    <source>
        <dbReference type="SAM" id="Phobius"/>
    </source>
</evidence>
<dbReference type="OrthoDB" id="2756178at2759"/>
<feature type="domain" description="DUF6535" evidence="2">
    <location>
        <begin position="30"/>
        <end position="182"/>
    </location>
</feature>
<dbReference type="AlphaFoldDB" id="A0A5C3LX38"/>
<keyword evidence="1" id="KW-1133">Transmembrane helix</keyword>
<keyword evidence="1" id="KW-0472">Membrane</keyword>
<reference evidence="3 4" key="1">
    <citation type="journal article" date="2019" name="Nat. Ecol. Evol.">
        <title>Megaphylogeny resolves global patterns of mushroom evolution.</title>
        <authorList>
            <person name="Varga T."/>
            <person name="Krizsan K."/>
            <person name="Foldi C."/>
            <person name="Dima B."/>
            <person name="Sanchez-Garcia M."/>
            <person name="Sanchez-Ramirez S."/>
            <person name="Szollosi G.J."/>
            <person name="Szarkandi J.G."/>
            <person name="Papp V."/>
            <person name="Albert L."/>
            <person name="Andreopoulos W."/>
            <person name="Angelini C."/>
            <person name="Antonin V."/>
            <person name="Barry K.W."/>
            <person name="Bougher N.L."/>
            <person name="Buchanan P."/>
            <person name="Buyck B."/>
            <person name="Bense V."/>
            <person name="Catcheside P."/>
            <person name="Chovatia M."/>
            <person name="Cooper J."/>
            <person name="Damon W."/>
            <person name="Desjardin D."/>
            <person name="Finy P."/>
            <person name="Geml J."/>
            <person name="Haridas S."/>
            <person name="Hughes K."/>
            <person name="Justo A."/>
            <person name="Karasinski D."/>
            <person name="Kautmanova I."/>
            <person name="Kiss B."/>
            <person name="Kocsube S."/>
            <person name="Kotiranta H."/>
            <person name="LaButti K.M."/>
            <person name="Lechner B.E."/>
            <person name="Liimatainen K."/>
            <person name="Lipzen A."/>
            <person name="Lukacs Z."/>
            <person name="Mihaltcheva S."/>
            <person name="Morgado L.N."/>
            <person name="Niskanen T."/>
            <person name="Noordeloos M.E."/>
            <person name="Ohm R.A."/>
            <person name="Ortiz-Santana B."/>
            <person name="Ovrebo C."/>
            <person name="Racz N."/>
            <person name="Riley R."/>
            <person name="Savchenko A."/>
            <person name="Shiryaev A."/>
            <person name="Soop K."/>
            <person name="Spirin V."/>
            <person name="Szebenyi C."/>
            <person name="Tomsovsky M."/>
            <person name="Tulloss R.E."/>
            <person name="Uehling J."/>
            <person name="Grigoriev I.V."/>
            <person name="Vagvolgyi C."/>
            <person name="Papp T."/>
            <person name="Martin F.M."/>
            <person name="Miettinen O."/>
            <person name="Hibbett D.S."/>
            <person name="Nagy L.G."/>
        </authorList>
    </citation>
    <scope>NUCLEOTIDE SEQUENCE [LARGE SCALE GENOMIC DNA]</scope>
    <source>
        <strain evidence="3 4">CBS 166.37</strain>
    </source>
</reference>
<proteinExistence type="predicted"/>
<feature type="transmembrane region" description="Helical" evidence="1">
    <location>
        <begin position="102"/>
        <end position="125"/>
    </location>
</feature>
<evidence type="ECO:0000313" key="4">
    <source>
        <dbReference type="Proteomes" id="UP000308652"/>
    </source>
</evidence>
<keyword evidence="4" id="KW-1185">Reference proteome</keyword>
<feature type="transmembrane region" description="Helical" evidence="1">
    <location>
        <begin position="183"/>
        <end position="205"/>
    </location>
</feature>
<dbReference type="Proteomes" id="UP000308652">
    <property type="component" value="Unassembled WGS sequence"/>
</dbReference>
<dbReference type="InterPro" id="IPR045338">
    <property type="entry name" value="DUF6535"/>
</dbReference>
<keyword evidence="1" id="KW-0812">Transmembrane</keyword>
<evidence type="ECO:0000259" key="2">
    <source>
        <dbReference type="Pfam" id="PF20153"/>
    </source>
</evidence>